<dbReference type="Proteomes" id="UP000281406">
    <property type="component" value="Unassembled WGS sequence"/>
</dbReference>
<gene>
    <name evidence="1" type="ORF">DPX16_19041</name>
</gene>
<organism evidence="1 2">
    <name type="scientific">Anabarilius grahami</name>
    <name type="common">Kanglang fish</name>
    <name type="synonym">Barilius grahami</name>
    <dbReference type="NCBI Taxonomy" id="495550"/>
    <lineage>
        <taxon>Eukaryota</taxon>
        <taxon>Metazoa</taxon>
        <taxon>Chordata</taxon>
        <taxon>Craniata</taxon>
        <taxon>Vertebrata</taxon>
        <taxon>Euteleostomi</taxon>
        <taxon>Actinopterygii</taxon>
        <taxon>Neopterygii</taxon>
        <taxon>Teleostei</taxon>
        <taxon>Ostariophysi</taxon>
        <taxon>Cypriniformes</taxon>
        <taxon>Xenocyprididae</taxon>
        <taxon>Xenocypridinae</taxon>
        <taxon>Xenocypridinae incertae sedis</taxon>
        <taxon>Anabarilius</taxon>
    </lineage>
</organism>
<name>A0A3N0YVK9_ANAGA</name>
<sequence>MPAACTDVSGVLQTGRQSPTALVAADATFMMAGNTDMASMMAGDSSVAAMMAGDSGVAAMMAGDSGVPEFGQEATEEPIGEGLMDPEGQTYDETQQLCMQITYNRIIYMLLHKEL</sequence>
<dbReference type="EMBL" id="RJVU01021200">
    <property type="protein sequence ID" value="ROL50237.1"/>
    <property type="molecule type" value="Genomic_DNA"/>
</dbReference>
<protein>
    <submittedName>
        <fullName evidence="1">Uncharacterized protein</fullName>
    </submittedName>
</protein>
<evidence type="ECO:0000313" key="1">
    <source>
        <dbReference type="EMBL" id="ROL50237.1"/>
    </source>
</evidence>
<evidence type="ECO:0000313" key="2">
    <source>
        <dbReference type="Proteomes" id="UP000281406"/>
    </source>
</evidence>
<proteinExistence type="predicted"/>
<accession>A0A3N0YVK9</accession>
<reference evidence="1 2" key="1">
    <citation type="submission" date="2018-10" db="EMBL/GenBank/DDBJ databases">
        <title>Genome assembly for a Yunnan-Guizhou Plateau 3E fish, Anabarilius grahami (Regan), and its evolutionary and genetic applications.</title>
        <authorList>
            <person name="Jiang W."/>
        </authorList>
    </citation>
    <scope>NUCLEOTIDE SEQUENCE [LARGE SCALE GENOMIC DNA]</scope>
    <source>
        <strain evidence="1">AG-KIZ</strain>
        <tissue evidence="1">Muscle</tissue>
    </source>
</reference>
<comment type="caution">
    <text evidence="1">The sequence shown here is derived from an EMBL/GenBank/DDBJ whole genome shotgun (WGS) entry which is preliminary data.</text>
</comment>
<dbReference type="AlphaFoldDB" id="A0A3N0YVK9"/>
<keyword evidence="2" id="KW-1185">Reference proteome</keyword>